<evidence type="ECO:0000256" key="2">
    <source>
        <dbReference type="ARBA" id="ARBA00022745"/>
    </source>
</evidence>
<keyword evidence="4" id="KW-0238">DNA-binding</keyword>
<dbReference type="GO" id="GO:0006950">
    <property type="term" value="P:response to stress"/>
    <property type="evidence" value="ECO:0007669"/>
    <property type="project" value="UniProtKB-ARBA"/>
</dbReference>
<dbReference type="PANTHER" id="PTHR31190">
    <property type="entry name" value="DNA-BINDING DOMAIN"/>
    <property type="match status" value="1"/>
</dbReference>
<evidence type="ECO:0000256" key="7">
    <source>
        <dbReference type="ARBA" id="ARBA00023242"/>
    </source>
</evidence>
<accession>A0AAN9QQE1</accession>
<dbReference type="EMBL" id="JAYMYQ010000003">
    <property type="protein sequence ID" value="KAK7343967.1"/>
    <property type="molecule type" value="Genomic_DNA"/>
</dbReference>
<dbReference type="PROSITE" id="PS51032">
    <property type="entry name" value="AP2_ERF"/>
    <property type="match status" value="1"/>
</dbReference>
<dbReference type="InterPro" id="IPR036955">
    <property type="entry name" value="AP2/ERF_dom_sf"/>
</dbReference>
<comment type="caution">
    <text evidence="11">The sequence shown here is derived from an EMBL/GenBank/DDBJ whole genome shotgun (WGS) entry which is preliminary data.</text>
</comment>
<dbReference type="InterPro" id="IPR044808">
    <property type="entry name" value="ERF_plant"/>
</dbReference>
<proteinExistence type="inferred from homology"/>
<protein>
    <recommendedName>
        <fullName evidence="10">AP2/ERF domain-containing protein</fullName>
    </recommendedName>
</protein>
<feature type="compositionally biased region" description="Polar residues" evidence="9">
    <location>
        <begin position="210"/>
        <end position="219"/>
    </location>
</feature>
<dbReference type="GO" id="GO:0000976">
    <property type="term" value="F:transcription cis-regulatory region binding"/>
    <property type="evidence" value="ECO:0007669"/>
    <property type="project" value="UniProtKB-ARBA"/>
</dbReference>
<dbReference type="GO" id="GO:0003700">
    <property type="term" value="F:DNA-binding transcription factor activity"/>
    <property type="evidence" value="ECO:0007669"/>
    <property type="project" value="InterPro"/>
</dbReference>
<dbReference type="SMART" id="SM00380">
    <property type="entry name" value="AP2"/>
    <property type="match status" value="1"/>
</dbReference>
<evidence type="ECO:0000256" key="4">
    <source>
        <dbReference type="ARBA" id="ARBA00023125"/>
    </source>
</evidence>
<keyword evidence="5" id="KW-0010">Activator</keyword>
<evidence type="ECO:0000256" key="9">
    <source>
        <dbReference type="SAM" id="MobiDB-lite"/>
    </source>
</evidence>
<dbReference type="GO" id="GO:0009873">
    <property type="term" value="P:ethylene-activated signaling pathway"/>
    <property type="evidence" value="ECO:0007669"/>
    <property type="project" value="UniProtKB-KW"/>
</dbReference>
<keyword evidence="3" id="KW-0805">Transcription regulation</keyword>
<keyword evidence="12" id="KW-1185">Reference proteome</keyword>
<keyword evidence="2" id="KW-0936">Ethylene signaling pathway</keyword>
<evidence type="ECO:0000256" key="8">
    <source>
        <dbReference type="ARBA" id="ARBA00024343"/>
    </source>
</evidence>
<dbReference type="FunFam" id="3.30.730.10:FF:000001">
    <property type="entry name" value="Ethylene-responsive transcription factor 2"/>
    <property type="match status" value="1"/>
</dbReference>
<dbReference type="Gene3D" id="3.30.730.10">
    <property type="entry name" value="AP2/ERF domain"/>
    <property type="match status" value="1"/>
</dbReference>
<reference evidence="11 12" key="1">
    <citation type="submission" date="2024-01" db="EMBL/GenBank/DDBJ databases">
        <title>The genomes of 5 underutilized Papilionoideae crops provide insights into root nodulation and disease resistanc.</title>
        <authorList>
            <person name="Jiang F."/>
        </authorList>
    </citation>
    <scope>NUCLEOTIDE SEQUENCE [LARGE SCALE GENOMIC DNA]</scope>
    <source>
        <strain evidence="11">LVBAO_FW01</strain>
        <tissue evidence="11">Leaves</tissue>
    </source>
</reference>
<dbReference type="InterPro" id="IPR016177">
    <property type="entry name" value="DNA-bd_dom_sf"/>
</dbReference>
<evidence type="ECO:0000313" key="11">
    <source>
        <dbReference type="EMBL" id="KAK7343967.1"/>
    </source>
</evidence>
<organism evidence="11 12">
    <name type="scientific">Canavalia gladiata</name>
    <name type="common">Sword bean</name>
    <name type="synonym">Dolichos gladiatus</name>
    <dbReference type="NCBI Taxonomy" id="3824"/>
    <lineage>
        <taxon>Eukaryota</taxon>
        <taxon>Viridiplantae</taxon>
        <taxon>Streptophyta</taxon>
        <taxon>Embryophyta</taxon>
        <taxon>Tracheophyta</taxon>
        <taxon>Spermatophyta</taxon>
        <taxon>Magnoliopsida</taxon>
        <taxon>eudicotyledons</taxon>
        <taxon>Gunneridae</taxon>
        <taxon>Pentapetalae</taxon>
        <taxon>rosids</taxon>
        <taxon>fabids</taxon>
        <taxon>Fabales</taxon>
        <taxon>Fabaceae</taxon>
        <taxon>Papilionoideae</taxon>
        <taxon>50 kb inversion clade</taxon>
        <taxon>NPAAA clade</taxon>
        <taxon>indigoferoid/millettioid clade</taxon>
        <taxon>Phaseoleae</taxon>
        <taxon>Canavalia</taxon>
    </lineage>
</organism>
<dbReference type="CDD" id="cd00018">
    <property type="entry name" value="AP2"/>
    <property type="match status" value="1"/>
</dbReference>
<evidence type="ECO:0000256" key="6">
    <source>
        <dbReference type="ARBA" id="ARBA00023163"/>
    </source>
</evidence>
<gene>
    <name evidence="11" type="ORF">VNO77_13122</name>
</gene>
<keyword evidence="6" id="KW-0804">Transcription</keyword>
<evidence type="ECO:0000256" key="1">
    <source>
        <dbReference type="ARBA" id="ARBA00004123"/>
    </source>
</evidence>
<evidence type="ECO:0000313" key="12">
    <source>
        <dbReference type="Proteomes" id="UP001367508"/>
    </source>
</evidence>
<comment type="subcellular location">
    <subcellularLocation>
        <location evidence="1">Nucleus</location>
    </subcellularLocation>
</comment>
<evidence type="ECO:0000256" key="3">
    <source>
        <dbReference type="ARBA" id="ARBA00023015"/>
    </source>
</evidence>
<sequence>MHLKLTNSTSSYCFQQFLNMTAEEETSTLKLLHQHLLGDFSDPFFTNLIPVKLEDPSSQFDLDPKFSEQNNLCTFLECFGFEADAEVEGVTSQNSIAMSPSEEAQKSNLAEETVSGEKEATCYERKRYRGVRRRPWGKFAAEIRDPRKKGTRVWLGTFESEIDAAKAYDSAAFRMRGQKAILNFPLEAGEFHPEPNTCSARKRRREHTPDATTSSYVMS</sequence>
<dbReference type="InterPro" id="IPR001471">
    <property type="entry name" value="AP2/ERF_dom"/>
</dbReference>
<dbReference type="Proteomes" id="UP001367508">
    <property type="component" value="Unassembled WGS sequence"/>
</dbReference>
<feature type="domain" description="AP2/ERF" evidence="10">
    <location>
        <begin position="127"/>
        <end position="185"/>
    </location>
</feature>
<feature type="region of interest" description="Disordered" evidence="9">
    <location>
        <begin position="192"/>
        <end position="219"/>
    </location>
</feature>
<dbReference type="PRINTS" id="PR00367">
    <property type="entry name" value="ETHRSPELEMNT"/>
</dbReference>
<dbReference type="GO" id="GO:0005634">
    <property type="term" value="C:nucleus"/>
    <property type="evidence" value="ECO:0007669"/>
    <property type="project" value="UniProtKB-SubCell"/>
</dbReference>
<evidence type="ECO:0000256" key="5">
    <source>
        <dbReference type="ARBA" id="ARBA00023159"/>
    </source>
</evidence>
<dbReference type="PANTHER" id="PTHR31190:SF499">
    <property type="entry name" value="ETHYLENE-RESPONSIVE TRANSCRIPTION FACTOR ERF105"/>
    <property type="match status" value="1"/>
</dbReference>
<comment type="similarity">
    <text evidence="8">Belongs to the AP2/ERF transcription factor family. ERF subfamily.</text>
</comment>
<keyword evidence="7" id="KW-0539">Nucleus</keyword>
<dbReference type="SUPFAM" id="SSF54171">
    <property type="entry name" value="DNA-binding domain"/>
    <property type="match status" value="1"/>
</dbReference>
<dbReference type="Pfam" id="PF00847">
    <property type="entry name" value="AP2"/>
    <property type="match status" value="1"/>
</dbReference>
<evidence type="ECO:0000259" key="10">
    <source>
        <dbReference type="PROSITE" id="PS51032"/>
    </source>
</evidence>
<dbReference type="AlphaFoldDB" id="A0AAN9QQE1"/>
<name>A0AAN9QQE1_CANGL</name>